<evidence type="ECO:0000313" key="3">
    <source>
        <dbReference type="Proteomes" id="UP000663827"/>
    </source>
</evidence>
<feature type="coiled-coil region" evidence="1">
    <location>
        <begin position="215"/>
        <end position="242"/>
    </location>
</feature>
<sequence length="423" mass="47262">MTSHPTDQVLSPPELPPYLNSVKELKPIIGTPNNDQLIAILSIIRAAQKVAEIPGMGDPVLVFRLSEHLFDAQMARYRSKYLATTFPENTTYTPPALPAHVPVQLERVVGTPSEEEVMRVQDAVRLYHQFSKIPSMFDSHTNMELTQYLFDVQMARHMQRARQTHVPKPISRANVTRTVEQAADPIKDLDASATNNPGTGARVAELAQSTLDARLSDSIERSNRLAERANELTERANLLIERSNVIAERSNQLVEKSSQPAEQSNKHTDRFNQLFERLNRHLEGSAQLAKESTKPVEKLGEVLVNINKVLVRIQHAIIRNHKGNTLRALDCLVNEKGETPAMSDMTDNVTFADFFTGPEHLLSVVVDGTFQEASIYDSFLGQFLRFYGLGDALFESASSTELSSGNEENARSRLREYLSSCLG</sequence>
<accession>A0A8H3E446</accession>
<dbReference type="EMBL" id="CAJNJQ010003516">
    <property type="protein sequence ID" value="CAE7200264.1"/>
    <property type="molecule type" value="Genomic_DNA"/>
</dbReference>
<name>A0A8H3E446_9AGAM</name>
<comment type="caution">
    <text evidence="2">The sequence shown here is derived from an EMBL/GenBank/DDBJ whole genome shotgun (WGS) entry which is preliminary data.</text>
</comment>
<evidence type="ECO:0000313" key="2">
    <source>
        <dbReference type="EMBL" id="CAE7200264.1"/>
    </source>
</evidence>
<proteinExistence type="predicted"/>
<reference evidence="2" key="1">
    <citation type="submission" date="2021-01" db="EMBL/GenBank/DDBJ databases">
        <authorList>
            <person name="Kaushik A."/>
        </authorList>
    </citation>
    <scope>NUCLEOTIDE SEQUENCE</scope>
    <source>
        <strain evidence="2">AG5</strain>
    </source>
</reference>
<keyword evidence="1" id="KW-0175">Coiled coil</keyword>
<dbReference type="Proteomes" id="UP000663827">
    <property type="component" value="Unassembled WGS sequence"/>
</dbReference>
<organism evidence="2 3">
    <name type="scientific">Rhizoctonia solani</name>
    <dbReference type="NCBI Taxonomy" id="456999"/>
    <lineage>
        <taxon>Eukaryota</taxon>
        <taxon>Fungi</taxon>
        <taxon>Dikarya</taxon>
        <taxon>Basidiomycota</taxon>
        <taxon>Agaricomycotina</taxon>
        <taxon>Agaricomycetes</taxon>
        <taxon>Cantharellales</taxon>
        <taxon>Ceratobasidiaceae</taxon>
        <taxon>Rhizoctonia</taxon>
    </lineage>
</organism>
<evidence type="ECO:0000256" key="1">
    <source>
        <dbReference type="SAM" id="Coils"/>
    </source>
</evidence>
<gene>
    <name evidence="2" type="ORF">RDB_LOCUS137995</name>
</gene>
<protein>
    <recommendedName>
        <fullName evidence="4">Laminin domain protein</fullName>
    </recommendedName>
</protein>
<dbReference type="AlphaFoldDB" id="A0A8H3E446"/>
<evidence type="ECO:0008006" key="4">
    <source>
        <dbReference type="Google" id="ProtNLM"/>
    </source>
</evidence>